<dbReference type="Gene3D" id="3.40.50.620">
    <property type="entry name" value="HUPs"/>
    <property type="match status" value="2"/>
</dbReference>
<evidence type="ECO:0000256" key="3">
    <source>
        <dbReference type="ARBA" id="ARBA00022888"/>
    </source>
</evidence>
<comment type="catalytic activity">
    <reaction evidence="4">
        <text>L-aspartate + L-glutamine + ATP + H2O = L-asparagine + L-glutamate + AMP + diphosphate + H(+)</text>
        <dbReference type="Rhea" id="RHEA:12228"/>
        <dbReference type="ChEBI" id="CHEBI:15377"/>
        <dbReference type="ChEBI" id="CHEBI:15378"/>
        <dbReference type="ChEBI" id="CHEBI:29985"/>
        <dbReference type="ChEBI" id="CHEBI:29991"/>
        <dbReference type="ChEBI" id="CHEBI:30616"/>
        <dbReference type="ChEBI" id="CHEBI:33019"/>
        <dbReference type="ChEBI" id="CHEBI:58048"/>
        <dbReference type="ChEBI" id="CHEBI:58359"/>
        <dbReference type="ChEBI" id="CHEBI:456215"/>
        <dbReference type="EC" id="6.3.5.4"/>
    </reaction>
</comment>
<evidence type="ECO:0000256" key="4">
    <source>
        <dbReference type="ARBA" id="ARBA00048741"/>
    </source>
</evidence>
<dbReference type="EC" id="6.3.5.4" evidence="2"/>
<dbReference type="Proteomes" id="UP001500416">
    <property type="component" value="Unassembled WGS sequence"/>
</dbReference>
<proteinExistence type="predicted"/>
<evidence type="ECO:0000313" key="7">
    <source>
        <dbReference type="Proteomes" id="UP001500416"/>
    </source>
</evidence>
<name>A0ABP3DZ17_9PSEU</name>
<sequence>MVDVDSLTGAARRGEEWFVVLPDCDAALAVVAALDPDARCRRLRHPSGRPWLLGHWDPRDLVLGAAGRVVVALLGCCPVSAEEVVGIARRTRAPADLDRAAGRLHGAFHLLATVDGVVRAQGSAFGVRRLFQVRVGEVDVVSDRADVAAGLVGSGVDERWLVRCLMFPAAPPALVGASLWRGVTAVPEDCCVLLTDRGRARTVRWWEPPRPVRTLREGAPAVRDALTAAVSARVRSRDVVSADLSGGADSTAVCALAVARTGRLLTFTVASQDAGDDDAEWAAIAAAELPGLERLVLTDDDLPRPYADILEAGVPRDEPPVDVHLRAEDAVRARLLTGRGVELHLTGDGGDEVLHAAPSYLRELLPRRPLTAWSHVRGLRALRAWRWSRVWRLLAAPRDERRELLAQARGLTAPAARAPYAVGLPPWATPHAVDLARRLLVEAAERVPPTTPDKAVHDVVQLVRHAGRYVRRNVMAAVADGLPVAAPFLDDRVAEACLAVRAHERTTPWRYKPLLAEALRGVVPDRSSTRATKGGTTPEYAALPHYRADLLALTTRGRLAELGLIDVDRFRSALTGVWSTDATPIMVEHTVACERWLRDLDHAGRTAGLVRGAPG</sequence>
<dbReference type="InterPro" id="IPR001962">
    <property type="entry name" value="Asn_synthase"/>
</dbReference>
<dbReference type="SUPFAM" id="SSF52402">
    <property type="entry name" value="Adenine nucleotide alpha hydrolases-like"/>
    <property type="match status" value="1"/>
</dbReference>
<keyword evidence="7" id="KW-1185">Reference proteome</keyword>
<evidence type="ECO:0000256" key="2">
    <source>
        <dbReference type="ARBA" id="ARBA00012737"/>
    </source>
</evidence>
<accession>A0ABP3DZ17</accession>
<reference evidence="7" key="1">
    <citation type="journal article" date="2019" name="Int. J. Syst. Evol. Microbiol.">
        <title>The Global Catalogue of Microorganisms (GCM) 10K type strain sequencing project: providing services to taxonomists for standard genome sequencing and annotation.</title>
        <authorList>
            <consortium name="The Broad Institute Genomics Platform"/>
            <consortium name="The Broad Institute Genome Sequencing Center for Infectious Disease"/>
            <person name="Wu L."/>
            <person name="Ma J."/>
        </authorList>
    </citation>
    <scope>NUCLEOTIDE SEQUENCE [LARGE SCALE GENOMIC DNA]</scope>
    <source>
        <strain evidence="7">JCM 3380</strain>
    </source>
</reference>
<organism evidence="6 7">
    <name type="scientific">Saccharothrix mutabilis subsp. mutabilis</name>
    <dbReference type="NCBI Taxonomy" id="66855"/>
    <lineage>
        <taxon>Bacteria</taxon>
        <taxon>Bacillati</taxon>
        <taxon>Actinomycetota</taxon>
        <taxon>Actinomycetes</taxon>
        <taxon>Pseudonocardiales</taxon>
        <taxon>Pseudonocardiaceae</taxon>
        <taxon>Saccharothrix</taxon>
    </lineage>
</organism>
<protein>
    <recommendedName>
        <fullName evidence="2">asparagine synthase (glutamine-hydrolyzing)</fullName>
        <ecNumber evidence="2">6.3.5.4</ecNumber>
    </recommendedName>
</protein>
<evidence type="ECO:0000313" key="6">
    <source>
        <dbReference type="EMBL" id="GAA0247507.1"/>
    </source>
</evidence>
<dbReference type="PANTHER" id="PTHR43284:SF1">
    <property type="entry name" value="ASPARAGINE SYNTHETASE"/>
    <property type="match status" value="1"/>
</dbReference>
<feature type="domain" description="Asparagine synthetase" evidence="5">
    <location>
        <begin position="222"/>
        <end position="597"/>
    </location>
</feature>
<dbReference type="InterPro" id="IPR051786">
    <property type="entry name" value="ASN_synthetase/amidase"/>
</dbReference>
<evidence type="ECO:0000256" key="1">
    <source>
        <dbReference type="ARBA" id="ARBA00005187"/>
    </source>
</evidence>
<dbReference type="InterPro" id="IPR014729">
    <property type="entry name" value="Rossmann-like_a/b/a_fold"/>
</dbReference>
<dbReference type="PANTHER" id="PTHR43284">
    <property type="entry name" value="ASPARAGINE SYNTHETASE (GLUTAMINE-HYDROLYZING)"/>
    <property type="match status" value="1"/>
</dbReference>
<keyword evidence="3" id="KW-0028">Amino-acid biosynthesis</keyword>
<dbReference type="EMBL" id="BAAABU010000015">
    <property type="protein sequence ID" value="GAA0247507.1"/>
    <property type="molecule type" value="Genomic_DNA"/>
</dbReference>
<evidence type="ECO:0000259" key="5">
    <source>
        <dbReference type="Pfam" id="PF00733"/>
    </source>
</evidence>
<gene>
    <name evidence="6" type="ORF">GCM10010492_53990</name>
</gene>
<keyword evidence="3" id="KW-0061">Asparagine biosynthesis</keyword>
<dbReference type="Pfam" id="PF00733">
    <property type="entry name" value="Asn_synthase"/>
    <property type="match status" value="1"/>
</dbReference>
<comment type="pathway">
    <text evidence="1">Amino-acid biosynthesis; L-asparagine biosynthesis; L-asparagine from L-aspartate (L-Gln route): step 1/1.</text>
</comment>
<comment type="caution">
    <text evidence="6">The sequence shown here is derived from an EMBL/GenBank/DDBJ whole genome shotgun (WGS) entry which is preliminary data.</text>
</comment>